<evidence type="ECO:0000313" key="2">
    <source>
        <dbReference type="EMBL" id="GIX95120.1"/>
    </source>
</evidence>
<protein>
    <recommendedName>
        <fullName evidence="4">Maturase K</fullName>
    </recommendedName>
</protein>
<feature type="compositionally biased region" description="Polar residues" evidence="1">
    <location>
        <begin position="36"/>
        <end position="46"/>
    </location>
</feature>
<dbReference type="EMBL" id="BPLR01004473">
    <property type="protein sequence ID" value="GIX95120.1"/>
    <property type="molecule type" value="Genomic_DNA"/>
</dbReference>
<name>A0AAV4PGL5_CAEEX</name>
<evidence type="ECO:0000313" key="3">
    <source>
        <dbReference type="Proteomes" id="UP001054945"/>
    </source>
</evidence>
<reference evidence="2 3" key="1">
    <citation type="submission" date="2021-06" db="EMBL/GenBank/DDBJ databases">
        <title>Caerostris extrusa draft genome.</title>
        <authorList>
            <person name="Kono N."/>
            <person name="Arakawa K."/>
        </authorList>
    </citation>
    <scope>NUCLEOTIDE SEQUENCE [LARGE SCALE GENOMIC DNA]</scope>
</reference>
<evidence type="ECO:0008006" key="4">
    <source>
        <dbReference type="Google" id="ProtNLM"/>
    </source>
</evidence>
<organism evidence="2 3">
    <name type="scientific">Caerostris extrusa</name>
    <name type="common">Bark spider</name>
    <name type="synonym">Caerostris bankana</name>
    <dbReference type="NCBI Taxonomy" id="172846"/>
    <lineage>
        <taxon>Eukaryota</taxon>
        <taxon>Metazoa</taxon>
        <taxon>Ecdysozoa</taxon>
        <taxon>Arthropoda</taxon>
        <taxon>Chelicerata</taxon>
        <taxon>Arachnida</taxon>
        <taxon>Araneae</taxon>
        <taxon>Araneomorphae</taxon>
        <taxon>Entelegynae</taxon>
        <taxon>Araneoidea</taxon>
        <taxon>Araneidae</taxon>
        <taxon>Caerostris</taxon>
    </lineage>
</organism>
<sequence>MHGLQRFFSRPIEDLLICTLKAHDISLGVTRNRRTASWTTDMSPETSSKEGVYHQGLSRQTKEIPSLIKVFVNRFC</sequence>
<comment type="caution">
    <text evidence="2">The sequence shown here is derived from an EMBL/GenBank/DDBJ whole genome shotgun (WGS) entry which is preliminary data.</text>
</comment>
<keyword evidence="3" id="KW-1185">Reference proteome</keyword>
<dbReference type="Proteomes" id="UP001054945">
    <property type="component" value="Unassembled WGS sequence"/>
</dbReference>
<evidence type="ECO:0000256" key="1">
    <source>
        <dbReference type="SAM" id="MobiDB-lite"/>
    </source>
</evidence>
<dbReference type="AlphaFoldDB" id="A0AAV4PGL5"/>
<feature type="region of interest" description="Disordered" evidence="1">
    <location>
        <begin position="36"/>
        <end position="57"/>
    </location>
</feature>
<accession>A0AAV4PGL5</accession>
<proteinExistence type="predicted"/>
<gene>
    <name evidence="2" type="ORF">CEXT_493681</name>
</gene>